<reference evidence="2" key="1">
    <citation type="submission" date="2022-11" db="UniProtKB">
        <authorList>
            <consortium name="WormBaseParasite"/>
        </authorList>
    </citation>
    <scope>IDENTIFICATION</scope>
</reference>
<evidence type="ECO:0000313" key="2">
    <source>
        <dbReference type="WBParaSite" id="ES5_v2.g29869.t1"/>
    </source>
</evidence>
<sequence>MFASPTNSILATKIHHNLAVRCLCEPRINEIRILIENKQLDFNSIVFHVLPHRTIPDNFEVVKGNQTFAAYLQLKSLKKPVPSTLKCRVYEKNSDIGPLEIALNASKTKNEQP</sequence>
<dbReference type="WBParaSite" id="ES5_v2.g29869.t1">
    <property type="protein sequence ID" value="ES5_v2.g29869.t1"/>
    <property type="gene ID" value="ES5_v2.g29869"/>
</dbReference>
<proteinExistence type="predicted"/>
<dbReference type="Proteomes" id="UP000887579">
    <property type="component" value="Unplaced"/>
</dbReference>
<organism evidence="1 2">
    <name type="scientific">Panagrolaimus sp. ES5</name>
    <dbReference type="NCBI Taxonomy" id="591445"/>
    <lineage>
        <taxon>Eukaryota</taxon>
        <taxon>Metazoa</taxon>
        <taxon>Ecdysozoa</taxon>
        <taxon>Nematoda</taxon>
        <taxon>Chromadorea</taxon>
        <taxon>Rhabditida</taxon>
        <taxon>Tylenchina</taxon>
        <taxon>Panagrolaimomorpha</taxon>
        <taxon>Panagrolaimoidea</taxon>
        <taxon>Panagrolaimidae</taxon>
        <taxon>Panagrolaimus</taxon>
    </lineage>
</organism>
<evidence type="ECO:0000313" key="1">
    <source>
        <dbReference type="Proteomes" id="UP000887579"/>
    </source>
</evidence>
<accession>A0AC34GJG4</accession>
<name>A0AC34GJG4_9BILA</name>
<protein>
    <submittedName>
        <fullName evidence="2">Uncharacterized protein</fullName>
    </submittedName>
</protein>